<dbReference type="RefSeq" id="WP_380802431.1">
    <property type="nucleotide sequence ID" value="NZ_JBHUIV010000016.1"/>
</dbReference>
<dbReference type="Pfam" id="PF01041">
    <property type="entry name" value="DegT_DnrJ_EryC1"/>
    <property type="match status" value="1"/>
</dbReference>
<comment type="caution">
    <text evidence="4">The sequence shown here is derived from an EMBL/GenBank/DDBJ whole genome shotgun (WGS) entry which is preliminary data.</text>
</comment>
<dbReference type="PANTHER" id="PTHR30244">
    <property type="entry name" value="TRANSAMINASE"/>
    <property type="match status" value="1"/>
</dbReference>
<keyword evidence="4" id="KW-0808">Transferase</keyword>
<dbReference type="Proteomes" id="UP001597414">
    <property type="component" value="Unassembled WGS sequence"/>
</dbReference>
<dbReference type="InterPro" id="IPR015422">
    <property type="entry name" value="PyrdxlP-dep_Trfase_small"/>
</dbReference>
<dbReference type="InterPro" id="IPR000653">
    <property type="entry name" value="DegT/StrS_aminotransferase"/>
</dbReference>
<dbReference type="InterPro" id="IPR015424">
    <property type="entry name" value="PyrdxlP-dep_Trfase"/>
</dbReference>
<evidence type="ECO:0000313" key="4">
    <source>
        <dbReference type="EMBL" id="MFD2202061.1"/>
    </source>
</evidence>
<protein>
    <submittedName>
        <fullName evidence="4">DegT/DnrJ/EryC1/StrS family aminotransferase</fullName>
    </submittedName>
</protein>
<evidence type="ECO:0000256" key="1">
    <source>
        <dbReference type="ARBA" id="ARBA00022898"/>
    </source>
</evidence>
<dbReference type="PIRSF" id="PIRSF000390">
    <property type="entry name" value="PLP_StrS"/>
    <property type="match status" value="1"/>
</dbReference>
<sequence>MIKFSDLQKINGQYKEDLQRVSAEVIDSGWYLFGERLAVFEKSLQSYIGTGHVIGVGNGYDALFLILKGYIEMGFLKPGDEVIAPANTYIATLLSISAADLVPVLVEPEISTYNLDISKIEELISPKTKAIVVVHLYGRACWSPDLDFLAKKYGLKIIEDNAQAIGALWNGTKTGALGDAAAFSFYPTKNLGALGDAGAVTTEDEELAKMIRTLSNYGSNEKYRNDYRGVNSRMDEIQAAFLKVKLNYLDNENKIKRGLANYYIQNINNPDIQLPLIDQPLKNASHVWHLFVIRIPYREILKKYLEENGVQTLVHYPVPPHQQNAYRELKHLSFPITEKIHQEALSLPLTPVHTFKELQFICDLLNNFSL</sequence>
<reference evidence="5" key="1">
    <citation type="journal article" date="2019" name="Int. J. Syst. Evol. Microbiol.">
        <title>The Global Catalogue of Microorganisms (GCM) 10K type strain sequencing project: providing services to taxonomists for standard genome sequencing and annotation.</title>
        <authorList>
            <consortium name="The Broad Institute Genomics Platform"/>
            <consortium name="The Broad Institute Genome Sequencing Center for Infectious Disease"/>
            <person name="Wu L."/>
            <person name="Ma J."/>
        </authorList>
    </citation>
    <scope>NUCLEOTIDE SEQUENCE [LARGE SCALE GENOMIC DNA]</scope>
    <source>
        <strain evidence="5">KCTC 19812</strain>
    </source>
</reference>
<gene>
    <name evidence="4" type="ORF">ACFSKV_10810</name>
</gene>
<evidence type="ECO:0000256" key="3">
    <source>
        <dbReference type="RuleBase" id="RU004508"/>
    </source>
</evidence>
<dbReference type="GO" id="GO:0008483">
    <property type="term" value="F:transaminase activity"/>
    <property type="evidence" value="ECO:0007669"/>
    <property type="project" value="UniProtKB-KW"/>
</dbReference>
<dbReference type="SUPFAM" id="SSF53383">
    <property type="entry name" value="PLP-dependent transferases"/>
    <property type="match status" value="1"/>
</dbReference>
<accession>A0ABW5B9N4</accession>
<name>A0ABW5B9N4_9BACT</name>
<keyword evidence="5" id="KW-1185">Reference proteome</keyword>
<dbReference type="Gene3D" id="3.40.640.10">
    <property type="entry name" value="Type I PLP-dependent aspartate aminotransferase-like (Major domain)"/>
    <property type="match status" value="1"/>
</dbReference>
<dbReference type="InterPro" id="IPR015421">
    <property type="entry name" value="PyrdxlP-dep_Trfase_major"/>
</dbReference>
<dbReference type="PANTHER" id="PTHR30244:SF36">
    <property type="entry name" value="3-OXO-GLUCOSE-6-PHOSPHATE:GLUTAMATE AMINOTRANSFERASE"/>
    <property type="match status" value="1"/>
</dbReference>
<organism evidence="4 5">
    <name type="scientific">Shivajiella indica</name>
    <dbReference type="NCBI Taxonomy" id="872115"/>
    <lineage>
        <taxon>Bacteria</taxon>
        <taxon>Pseudomonadati</taxon>
        <taxon>Bacteroidota</taxon>
        <taxon>Cytophagia</taxon>
        <taxon>Cytophagales</taxon>
        <taxon>Cyclobacteriaceae</taxon>
        <taxon>Shivajiella</taxon>
    </lineage>
</organism>
<evidence type="ECO:0000313" key="5">
    <source>
        <dbReference type="Proteomes" id="UP001597414"/>
    </source>
</evidence>
<dbReference type="Gene3D" id="3.90.1150.10">
    <property type="entry name" value="Aspartate Aminotransferase, domain 1"/>
    <property type="match status" value="1"/>
</dbReference>
<comment type="similarity">
    <text evidence="2 3">Belongs to the DegT/DnrJ/EryC1 family.</text>
</comment>
<proteinExistence type="inferred from homology"/>
<keyword evidence="1 3" id="KW-0663">Pyridoxal phosphate</keyword>
<dbReference type="CDD" id="cd00616">
    <property type="entry name" value="AHBA_syn"/>
    <property type="match status" value="1"/>
</dbReference>
<keyword evidence="4" id="KW-0032">Aminotransferase</keyword>
<dbReference type="EMBL" id="JBHUIV010000016">
    <property type="protein sequence ID" value="MFD2202061.1"/>
    <property type="molecule type" value="Genomic_DNA"/>
</dbReference>
<evidence type="ECO:0000256" key="2">
    <source>
        <dbReference type="ARBA" id="ARBA00037999"/>
    </source>
</evidence>